<dbReference type="InterPro" id="IPR020422">
    <property type="entry name" value="TYR_PHOSPHATASE_DUAL_dom"/>
</dbReference>
<dbReference type="SMART" id="SM00262">
    <property type="entry name" value="GEL"/>
    <property type="match status" value="2"/>
</dbReference>
<dbReference type="SUPFAM" id="SSF55753">
    <property type="entry name" value="Actin depolymerizing proteins"/>
    <property type="match status" value="2"/>
</dbReference>
<feature type="compositionally biased region" description="Polar residues" evidence="3">
    <location>
        <begin position="451"/>
        <end position="460"/>
    </location>
</feature>
<accession>A0ABP0VW84</accession>
<proteinExistence type="predicted"/>
<dbReference type="InterPro" id="IPR057528">
    <property type="entry name" value="MPK1_C"/>
</dbReference>
<dbReference type="SMART" id="SM00195">
    <property type="entry name" value="DSPc"/>
    <property type="match status" value="1"/>
</dbReference>
<dbReference type="InterPro" id="IPR029006">
    <property type="entry name" value="ADF-H/Gelsolin-like_dom_sf"/>
</dbReference>
<dbReference type="PANTHER" id="PTHR46381:SF2">
    <property type="entry name" value="MAP KINASE PHOSPHATASE"/>
    <property type="match status" value="1"/>
</dbReference>
<evidence type="ECO:0000259" key="5">
    <source>
        <dbReference type="PROSITE" id="PS50056"/>
    </source>
</evidence>
<gene>
    <name evidence="6" type="ORF">CSSPJE1EN1_LOCUS4233</name>
</gene>
<evidence type="ECO:0000313" key="6">
    <source>
        <dbReference type="EMBL" id="CAK9258755.1"/>
    </source>
</evidence>
<reference evidence="6" key="1">
    <citation type="submission" date="2024-02" db="EMBL/GenBank/DDBJ databases">
        <authorList>
            <consortium name="ELIXIR-Norway"/>
            <consortium name="Elixir Norway"/>
        </authorList>
    </citation>
    <scope>NUCLEOTIDE SEQUENCE</scope>
</reference>
<keyword evidence="1" id="KW-0378">Hydrolase</keyword>
<keyword evidence="7" id="KW-1185">Reference proteome</keyword>
<dbReference type="InterPro" id="IPR007122">
    <property type="entry name" value="Villin/Gelsolin"/>
</dbReference>
<dbReference type="Gene3D" id="3.40.20.10">
    <property type="entry name" value="Severin"/>
    <property type="match status" value="2"/>
</dbReference>
<dbReference type="PROSITE" id="PS00383">
    <property type="entry name" value="TYR_PHOSPHATASE_1"/>
    <property type="match status" value="1"/>
</dbReference>
<dbReference type="Pfam" id="PF00782">
    <property type="entry name" value="DSPc"/>
    <property type="match status" value="1"/>
</dbReference>
<dbReference type="Pfam" id="PF25466">
    <property type="entry name" value="MPK1_gelsolin_C"/>
    <property type="match status" value="1"/>
</dbReference>
<organism evidence="6 7">
    <name type="scientific">Sphagnum jensenii</name>
    <dbReference type="NCBI Taxonomy" id="128206"/>
    <lineage>
        <taxon>Eukaryota</taxon>
        <taxon>Viridiplantae</taxon>
        <taxon>Streptophyta</taxon>
        <taxon>Embryophyta</taxon>
        <taxon>Bryophyta</taxon>
        <taxon>Sphagnophytina</taxon>
        <taxon>Sphagnopsida</taxon>
        <taxon>Sphagnales</taxon>
        <taxon>Sphagnaceae</taxon>
        <taxon>Sphagnum</taxon>
    </lineage>
</organism>
<evidence type="ECO:0000313" key="7">
    <source>
        <dbReference type="Proteomes" id="UP001497444"/>
    </source>
</evidence>
<evidence type="ECO:0008006" key="8">
    <source>
        <dbReference type="Google" id="ProtNLM"/>
    </source>
</evidence>
<dbReference type="EMBL" id="OZ020106">
    <property type="protein sequence ID" value="CAK9258755.1"/>
    <property type="molecule type" value="Genomic_DNA"/>
</dbReference>
<dbReference type="PROSITE" id="PS50054">
    <property type="entry name" value="TYR_PHOSPHATASE_DUAL"/>
    <property type="match status" value="1"/>
</dbReference>
<dbReference type="InterPro" id="IPR029021">
    <property type="entry name" value="Prot-tyrosine_phosphatase-like"/>
</dbReference>
<feature type="region of interest" description="Disordered" evidence="3">
    <location>
        <begin position="63"/>
        <end position="119"/>
    </location>
</feature>
<dbReference type="InterPro" id="IPR016130">
    <property type="entry name" value="Tyr_Pase_AS"/>
</dbReference>
<evidence type="ECO:0000256" key="2">
    <source>
        <dbReference type="ARBA" id="ARBA00022912"/>
    </source>
</evidence>
<evidence type="ECO:0000259" key="4">
    <source>
        <dbReference type="PROSITE" id="PS50054"/>
    </source>
</evidence>
<evidence type="ECO:0000256" key="1">
    <source>
        <dbReference type="ARBA" id="ARBA00022801"/>
    </source>
</evidence>
<name>A0ABP0VW84_9BRYO</name>
<feature type="domain" description="Tyrosine-protein phosphatase" evidence="4">
    <location>
        <begin position="184"/>
        <end position="326"/>
    </location>
</feature>
<dbReference type="Proteomes" id="UP001497444">
    <property type="component" value="Chromosome 11"/>
</dbReference>
<dbReference type="CDD" id="cd14498">
    <property type="entry name" value="DSP"/>
    <property type="match status" value="1"/>
</dbReference>
<keyword evidence="2" id="KW-0904">Protein phosphatase</keyword>
<evidence type="ECO:0000256" key="3">
    <source>
        <dbReference type="SAM" id="MobiDB-lite"/>
    </source>
</evidence>
<dbReference type="SUPFAM" id="SSF52799">
    <property type="entry name" value="(Phosphotyrosine protein) phosphatases II"/>
    <property type="match status" value="1"/>
</dbReference>
<feature type="region of interest" description="Disordered" evidence="3">
    <location>
        <begin position="532"/>
        <end position="553"/>
    </location>
</feature>
<sequence length="875" mass="96406">MRLEDGERVMVVGQQIDKVGYDDGDEETATAEACGILSPFDEEQDTDDGAHFPSVRKKFWGSTTAWQSHSAPPSPSPSPRQQSGFRDNSRRPFLLTPCPLQPISKVRPPPPLQQPPRRSIDGNHGEFYEGGQCLPCTPGGRRDMKGLIGPGMKLDLGALQRNRDACEPTEMQLKRDKFAFFDKECSRVAEHIYLGSDSVARNRETLRESGITHVLNCVGFVCPEYFRDDLSYKTLWLQDSPSEDITSILYDVFDYFEEVREQSGRVFVHCCQGVSRSTSLVIAYLMWRDGRSFEDAFQDVKAARGVTNPNMGFACQLLQCQKRVHATPVSPNSALRMYRMAPHSPYDPLHLVPKTVNHPAASALDSRGAFVVHVPGALYVWQGSKCDSGMAAAAHAFTCQVVRYERADDNNIQVLEGEEPSEFWEALRSEMPLVGKNVGHQDPGAGKDSGSPETGRNAESGTVFLRVKQLAVYDTDYSLYHRVKGQAVMPVEPIPGVVIHGTPRDSGWSRLRRKFFCIPGSKPMLMREGVNGAGLSQPVSTTGSKNEVPGVGGAAASPNLSQCSSASSFSFRSFSSNSSQSPPFLASPCISPPSSPVPSLSHSPFPNSALALSPILGESLSTHMPFPSLHHFPSQLESKPFSHSSSKGPTLSLAQRRGGVSPSLCLPSLVHGASMTPRRNPELSPISTGNLTECNMLTTVEIGNAYCELDAHNKVREKFPDAINNTAPQDGDEQVVPIRPDSFVQEDVKVETTVIIKSVRLEAEAPELYEWPQMEKIDMFMEDDLESHAAYVLVVPDAPSGRGGHVYVWVGQSWRSDGDGESQEEDDNGHRTSEEHWVIIGQDLVKQWELRLDIPVKVVEEGDEPDEFWEYFING</sequence>
<dbReference type="PANTHER" id="PTHR46381">
    <property type="entry name" value="MKPA PROTEIN"/>
    <property type="match status" value="1"/>
</dbReference>
<dbReference type="Gene3D" id="3.90.190.10">
    <property type="entry name" value="Protein tyrosine phosphatase superfamily"/>
    <property type="match status" value="1"/>
</dbReference>
<dbReference type="InterPro" id="IPR000387">
    <property type="entry name" value="Tyr_Pase_dom"/>
</dbReference>
<dbReference type="PROSITE" id="PS50056">
    <property type="entry name" value="TYR_PHOSPHATASE_2"/>
    <property type="match status" value="1"/>
</dbReference>
<feature type="region of interest" description="Disordered" evidence="3">
    <location>
        <begin position="36"/>
        <end position="55"/>
    </location>
</feature>
<protein>
    <recommendedName>
        <fullName evidence="8">Protein-tyrosine-phosphatase MKP1</fullName>
    </recommendedName>
</protein>
<feature type="domain" description="Tyrosine specific protein phosphatases" evidence="5">
    <location>
        <begin position="243"/>
        <end position="304"/>
    </location>
</feature>
<feature type="region of interest" description="Disordered" evidence="3">
    <location>
        <begin position="435"/>
        <end position="460"/>
    </location>
</feature>
<dbReference type="InterPro" id="IPR000340">
    <property type="entry name" value="Dual-sp_phosphatase_cat-dom"/>
</dbReference>